<dbReference type="PANTHER" id="PTHR45709">
    <property type="entry name" value="LARGE SUBUNIT GTPASE 1 HOMOLOG-RELATED"/>
    <property type="match status" value="1"/>
</dbReference>
<accession>A0A5C3QWD6</accession>
<gene>
    <name evidence="8" type="ORF">BDV98DRAFT_559250</name>
</gene>
<dbReference type="InterPro" id="IPR030378">
    <property type="entry name" value="G_CP_dom"/>
</dbReference>
<feature type="region of interest" description="Disordered" evidence="6">
    <location>
        <begin position="98"/>
        <end position="125"/>
    </location>
</feature>
<name>A0A5C3QWD6_9AGAR</name>
<protein>
    <submittedName>
        <fullName evidence="8">P-loop containing nucleoside triphosphate hydrolase protein</fullName>
    </submittedName>
</protein>
<evidence type="ECO:0000256" key="4">
    <source>
        <dbReference type="ARBA" id="ARBA00022801"/>
    </source>
</evidence>
<feature type="compositionally biased region" description="Basic and acidic residues" evidence="6">
    <location>
        <begin position="98"/>
        <end position="110"/>
    </location>
</feature>
<dbReference type="SUPFAM" id="SSF52540">
    <property type="entry name" value="P-loop containing nucleoside triphosphate hydrolases"/>
    <property type="match status" value="1"/>
</dbReference>
<dbReference type="Proteomes" id="UP000305067">
    <property type="component" value="Unassembled WGS sequence"/>
</dbReference>
<feature type="domain" description="CP-type G" evidence="7">
    <location>
        <begin position="162"/>
        <end position="420"/>
    </location>
</feature>
<comment type="subcellular location">
    <subcellularLocation>
        <location evidence="1">Cytoplasm</location>
    </subcellularLocation>
</comment>
<dbReference type="InterPro" id="IPR027417">
    <property type="entry name" value="P-loop_NTPase"/>
</dbReference>
<dbReference type="GO" id="GO:0005829">
    <property type="term" value="C:cytosol"/>
    <property type="evidence" value="ECO:0007669"/>
    <property type="project" value="TreeGrafter"/>
</dbReference>
<evidence type="ECO:0000256" key="2">
    <source>
        <dbReference type="ARBA" id="ARBA00022490"/>
    </source>
</evidence>
<dbReference type="CDD" id="cd01857">
    <property type="entry name" value="HSR1_MMR1"/>
    <property type="match status" value="1"/>
</dbReference>
<dbReference type="STRING" id="1884261.A0A5C3QWD6"/>
<dbReference type="EMBL" id="ML178815">
    <property type="protein sequence ID" value="TFL06343.1"/>
    <property type="molecule type" value="Genomic_DNA"/>
</dbReference>
<dbReference type="AlphaFoldDB" id="A0A5C3QWD6"/>
<keyword evidence="3" id="KW-0547">Nucleotide-binding</keyword>
<dbReference type="GO" id="GO:0005525">
    <property type="term" value="F:GTP binding"/>
    <property type="evidence" value="ECO:0007669"/>
    <property type="project" value="UniProtKB-KW"/>
</dbReference>
<evidence type="ECO:0000256" key="6">
    <source>
        <dbReference type="SAM" id="MobiDB-lite"/>
    </source>
</evidence>
<evidence type="ECO:0000256" key="3">
    <source>
        <dbReference type="ARBA" id="ARBA00022741"/>
    </source>
</evidence>
<proteinExistence type="predicted"/>
<feature type="compositionally biased region" description="Basic residues" evidence="6">
    <location>
        <begin position="647"/>
        <end position="666"/>
    </location>
</feature>
<keyword evidence="9" id="KW-1185">Reference proteome</keyword>
<dbReference type="GO" id="GO:0003924">
    <property type="term" value="F:GTPase activity"/>
    <property type="evidence" value="ECO:0007669"/>
    <property type="project" value="InterPro"/>
</dbReference>
<evidence type="ECO:0000259" key="7">
    <source>
        <dbReference type="PROSITE" id="PS51721"/>
    </source>
</evidence>
<evidence type="ECO:0000256" key="5">
    <source>
        <dbReference type="ARBA" id="ARBA00023134"/>
    </source>
</evidence>
<dbReference type="PROSITE" id="PS51721">
    <property type="entry name" value="G_CP"/>
    <property type="match status" value="1"/>
</dbReference>
<organism evidence="8 9">
    <name type="scientific">Pterulicium gracile</name>
    <dbReference type="NCBI Taxonomy" id="1884261"/>
    <lineage>
        <taxon>Eukaryota</taxon>
        <taxon>Fungi</taxon>
        <taxon>Dikarya</taxon>
        <taxon>Basidiomycota</taxon>
        <taxon>Agaricomycotina</taxon>
        <taxon>Agaricomycetes</taxon>
        <taxon>Agaricomycetidae</taxon>
        <taxon>Agaricales</taxon>
        <taxon>Pleurotineae</taxon>
        <taxon>Pterulaceae</taxon>
        <taxon>Pterulicium</taxon>
    </lineage>
</organism>
<dbReference type="Gene3D" id="3.40.50.300">
    <property type="entry name" value="P-loop containing nucleotide triphosphate hydrolases"/>
    <property type="match status" value="1"/>
</dbReference>
<feature type="region of interest" description="Disordered" evidence="6">
    <location>
        <begin position="262"/>
        <end position="329"/>
    </location>
</feature>
<sequence>MPPKGRDHNPSGLGRAIINRKVKDAQRMHETKNYSVDDDKTGKLKSVTQEKDLDEFLNTAQLAGTDFTAERRNVKIITPLTGSSRNPHLLTEEEERSTIKKHSENKEKLRVPRRPAWKKSMTPAELDRQEKDAFLDWRRGLAQLQENQTLLLTPFERNLEVWRQMWRVIERSHLVVQIVDARNPSTFRCEDLDAYVKDVEGPEGEHGSGEGHRRSLLLINKADMLTAKQRCQWADYLDSQGIRFAFFSAANSAAIQQLRREEHEAALAAAERGDDAESGPEDESDEEDSESEEEDEDADEAPSSDEDSDSDKSFFSIDEEPDPALQDPRARVLSVLELEDLFMRMAPPLTDFTDSDGKAPTKLTVGLVGYPNVGKSSTINALLGEKKVSVSSTPGKTKHFQTIHLSESIILCDCPGLVFPQFANTKSHLVCDGVLPIDQMRDYIGPISLLVSRIPDEVLERTYGLSVPTKPIDEGGDGNITPEGFLISYAVARGYTRAGQGNPDEARAARYILKDYVNGRLLFCVPPPGLQEAAFNEETHKNALLRAEGKKQAPLTRVGKHADTFVNQVFVESGEGPARSHKAVNIDQKFFESDGLSSRAYVKGNQAFPRGRLYPHQNAVADDGTPLGSRHAHLASVLAAGGMQNGKKGHKKPKREKKRSGRGYDD</sequence>
<feature type="region of interest" description="Disordered" evidence="6">
    <location>
        <begin position="1"/>
        <end position="40"/>
    </location>
</feature>
<feature type="region of interest" description="Disordered" evidence="6">
    <location>
        <begin position="639"/>
        <end position="666"/>
    </location>
</feature>
<feature type="compositionally biased region" description="Basic and acidic residues" evidence="6">
    <location>
        <begin position="21"/>
        <end position="40"/>
    </location>
</feature>
<evidence type="ECO:0000256" key="1">
    <source>
        <dbReference type="ARBA" id="ARBA00004496"/>
    </source>
</evidence>
<keyword evidence="2" id="KW-0963">Cytoplasm</keyword>
<evidence type="ECO:0000313" key="9">
    <source>
        <dbReference type="Proteomes" id="UP000305067"/>
    </source>
</evidence>
<evidence type="ECO:0000313" key="8">
    <source>
        <dbReference type="EMBL" id="TFL06343.1"/>
    </source>
</evidence>
<keyword evidence="5" id="KW-0342">GTP-binding</keyword>
<dbReference type="PANTHER" id="PTHR45709:SF2">
    <property type="entry name" value="LARGE SUBUNIT GTPASE 1 HOMOLOG"/>
    <property type="match status" value="1"/>
</dbReference>
<dbReference type="OrthoDB" id="61815at2759"/>
<dbReference type="InterPro" id="IPR043358">
    <property type="entry name" value="GNL1-like"/>
</dbReference>
<feature type="compositionally biased region" description="Basic and acidic residues" evidence="6">
    <location>
        <begin position="262"/>
        <end position="275"/>
    </location>
</feature>
<dbReference type="GO" id="GO:0000054">
    <property type="term" value="P:ribosomal subunit export from nucleus"/>
    <property type="evidence" value="ECO:0007669"/>
    <property type="project" value="TreeGrafter"/>
</dbReference>
<keyword evidence="4 8" id="KW-0378">Hydrolase</keyword>
<feature type="compositionally biased region" description="Acidic residues" evidence="6">
    <location>
        <begin position="276"/>
        <end position="309"/>
    </location>
</feature>
<dbReference type="Pfam" id="PF01926">
    <property type="entry name" value="MMR_HSR1"/>
    <property type="match status" value="1"/>
</dbReference>
<reference evidence="8 9" key="1">
    <citation type="journal article" date="2019" name="Nat. Ecol. Evol.">
        <title>Megaphylogeny resolves global patterns of mushroom evolution.</title>
        <authorList>
            <person name="Varga T."/>
            <person name="Krizsan K."/>
            <person name="Foldi C."/>
            <person name="Dima B."/>
            <person name="Sanchez-Garcia M."/>
            <person name="Sanchez-Ramirez S."/>
            <person name="Szollosi G.J."/>
            <person name="Szarkandi J.G."/>
            <person name="Papp V."/>
            <person name="Albert L."/>
            <person name="Andreopoulos W."/>
            <person name="Angelini C."/>
            <person name="Antonin V."/>
            <person name="Barry K.W."/>
            <person name="Bougher N.L."/>
            <person name="Buchanan P."/>
            <person name="Buyck B."/>
            <person name="Bense V."/>
            <person name="Catcheside P."/>
            <person name="Chovatia M."/>
            <person name="Cooper J."/>
            <person name="Damon W."/>
            <person name="Desjardin D."/>
            <person name="Finy P."/>
            <person name="Geml J."/>
            <person name="Haridas S."/>
            <person name="Hughes K."/>
            <person name="Justo A."/>
            <person name="Karasinski D."/>
            <person name="Kautmanova I."/>
            <person name="Kiss B."/>
            <person name="Kocsube S."/>
            <person name="Kotiranta H."/>
            <person name="LaButti K.M."/>
            <person name="Lechner B.E."/>
            <person name="Liimatainen K."/>
            <person name="Lipzen A."/>
            <person name="Lukacs Z."/>
            <person name="Mihaltcheva S."/>
            <person name="Morgado L.N."/>
            <person name="Niskanen T."/>
            <person name="Noordeloos M.E."/>
            <person name="Ohm R.A."/>
            <person name="Ortiz-Santana B."/>
            <person name="Ovrebo C."/>
            <person name="Racz N."/>
            <person name="Riley R."/>
            <person name="Savchenko A."/>
            <person name="Shiryaev A."/>
            <person name="Soop K."/>
            <person name="Spirin V."/>
            <person name="Szebenyi C."/>
            <person name="Tomsovsky M."/>
            <person name="Tulloss R.E."/>
            <person name="Uehling J."/>
            <person name="Grigoriev I.V."/>
            <person name="Vagvolgyi C."/>
            <person name="Papp T."/>
            <person name="Martin F.M."/>
            <person name="Miettinen O."/>
            <person name="Hibbett D.S."/>
            <person name="Nagy L.G."/>
        </authorList>
    </citation>
    <scope>NUCLEOTIDE SEQUENCE [LARGE SCALE GENOMIC DNA]</scope>
    <source>
        <strain evidence="8 9">CBS 309.79</strain>
    </source>
</reference>
<dbReference type="InterPro" id="IPR006073">
    <property type="entry name" value="GTP-bd"/>
</dbReference>